<comment type="caution">
    <text evidence="7">The sequence shown here is derived from an EMBL/GenBank/DDBJ whole genome shotgun (WGS) entry which is preliminary data.</text>
</comment>
<evidence type="ECO:0000313" key="8">
    <source>
        <dbReference type="Proteomes" id="UP000323856"/>
    </source>
</evidence>
<organism evidence="7 8">
    <name type="scientific">Paeniglutamicibacter gangotriensis</name>
    <dbReference type="NCBI Taxonomy" id="254787"/>
    <lineage>
        <taxon>Bacteria</taxon>
        <taxon>Bacillati</taxon>
        <taxon>Actinomycetota</taxon>
        <taxon>Actinomycetes</taxon>
        <taxon>Micrococcales</taxon>
        <taxon>Micrococcaceae</taxon>
        <taxon>Paeniglutamicibacter</taxon>
    </lineage>
</organism>
<protein>
    <submittedName>
        <fullName evidence="7">M20/M25/M40 family metallo-hydrolase</fullName>
    </submittedName>
</protein>
<dbReference type="PANTHER" id="PTHR43808:SF8">
    <property type="entry name" value="PEPTIDASE M20 DIMERISATION DOMAIN-CONTAINING PROTEIN"/>
    <property type="match status" value="1"/>
</dbReference>
<dbReference type="OrthoDB" id="7055905at2"/>
<evidence type="ECO:0000259" key="6">
    <source>
        <dbReference type="Pfam" id="PF07687"/>
    </source>
</evidence>
<comment type="similarity">
    <text evidence="2">Belongs to the peptidase M20A family.</text>
</comment>
<dbReference type="InterPro" id="IPR036264">
    <property type="entry name" value="Bact_exopeptidase_dim_dom"/>
</dbReference>
<dbReference type="Pfam" id="PF01546">
    <property type="entry name" value="Peptidase_M20"/>
    <property type="match status" value="1"/>
</dbReference>
<keyword evidence="3" id="KW-0479">Metal-binding</keyword>
<dbReference type="Proteomes" id="UP000323856">
    <property type="component" value="Unassembled WGS sequence"/>
</dbReference>
<dbReference type="Gene3D" id="3.30.70.360">
    <property type="match status" value="1"/>
</dbReference>
<dbReference type="SUPFAM" id="SSF55031">
    <property type="entry name" value="Bacterial exopeptidase dimerisation domain"/>
    <property type="match status" value="1"/>
</dbReference>
<dbReference type="SUPFAM" id="SSF53187">
    <property type="entry name" value="Zn-dependent exopeptidases"/>
    <property type="match status" value="1"/>
</dbReference>
<dbReference type="FunFam" id="1.10.150.900:FF:000002">
    <property type="entry name" value="M20/M25/M40 family peptidase"/>
    <property type="match status" value="1"/>
</dbReference>
<keyword evidence="4 7" id="KW-0378">Hydrolase</keyword>
<dbReference type="PANTHER" id="PTHR43808">
    <property type="entry name" value="ACETYLORNITHINE DEACETYLASE"/>
    <property type="match status" value="1"/>
</dbReference>
<dbReference type="AlphaFoldDB" id="A0A5B0EEA8"/>
<feature type="domain" description="Peptidase M20 dimerisation" evidence="6">
    <location>
        <begin position="201"/>
        <end position="336"/>
    </location>
</feature>
<dbReference type="PIRSF" id="PIRSF036696">
    <property type="entry name" value="ACY-1"/>
    <property type="match status" value="1"/>
</dbReference>
<evidence type="ECO:0000256" key="3">
    <source>
        <dbReference type="ARBA" id="ARBA00022723"/>
    </source>
</evidence>
<keyword evidence="5" id="KW-0862">Zinc</keyword>
<dbReference type="EMBL" id="VOBL01000009">
    <property type="protein sequence ID" value="KAA0976545.1"/>
    <property type="molecule type" value="Genomic_DNA"/>
</dbReference>
<evidence type="ECO:0000313" key="7">
    <source>
        <dbReference type="EMBL" id="KAA0976545.1"/>
    </source>
</evidence>
<gene>
    <name evidence="7" type="ORF">FQ154_10305</name>
</gene>
<dbReference type="InterPro" id="IPR011650">
    <property type="entry name" value="Peptidase_M20_dimer"/>
</dbReference>
<name>A0A5B0EEA8_9MICC</name>
<dbReference type="RefSeq" id="WP_149619638.1">
    <property type="nucleotide sequence ID" value="NZ_VOBL01000009.1"/>
</dbReference>
<evidence type="ECO:0000256" key="1">
    <source>
        <dbReference type="ARBA" id="ARBA00001947"/>
    </source>
</evidence>
<dbReference type="GO" id="GO:0046872">
    <property type="term" value="F:metal ion binding"/>
    <property type="evidence" value="ECO:0007669"/>
    <property type="project" value="UniProtKB-KW"/>
</dbReference>
<sequence>MSAMQNSQPILLAEDEVVGICQALIRIDTTNYGNNEGAGERQAAEYVAGLISEVGLETTVLESAQGRANVVARIEGTDTSLPALIVHGHLDVVPAFKDEWSMDPFGAELKDSMIWGRGAVDMKDMDAMMLAVLRQLQRTGTRPRRDLIFAFFADEEAGGDYGARWMVEHHPELFEGATEAISEVGGFSATIDGKRAYLLQTAEKGIAWLKLTAAGRAGHGSQLNEQNAVTRLAAAITRIGEHDWPITYTDTTRAFLEGVSEMTGIEFTDNNPQVLLAELGNVARFVGATLQNTANPTVLSAGYKHNVIPGAAEALLDVRTLPGQHEAVMETLRALAGPDVQLSALHLDRALEVPFAGNLVDSMVASLKREDPEAEVLPYMLSGGTDNKSLAHLGITGYGFAPLRLPADLDFTGMFHGVDERVPVDSLKFGTRVLHDLLSTY</sequence>
<accession>A0A5B0EEA8</accession>
<dbReference type="NCBIfam" id="NF005913">
    <property type="entry name" value="PRK07906.1"/>
    <property type="match status" value="1"/>
</dbReference>
<reference evidence="7 8" key="1">
    <citation type="submission" date="2019-07" db="EMBL/GenBank/DDBJ databases">
        <title>Analysis of the biochemical properties, biological activity and biotechnological potential of siderophores and biosurfactants produced by Antarctic psychrotolerant bacteria.</title>
        <authorList>
            <person name="Styczynski M."/>
            <person name="Krucon T."/>
            <person name="Decewicz P."/>
            <person name="Dziewit L."/>
        </authorList>
    </citation>
    <scope>NUCLEOTIDE SEQUENCE [LARGE SCALE GENOMIC DNA]</scope>
    <source>
        <strain evidence="7 8">ANT_H27</strain>
    </source>
</reference>
<dbReference type="GO" id="GO:0016787">
    <property type="term" value="F:hydrolase activity"/>
    <property type="evidence" value="ECO:0007669"/>
    <property type="project" value="UniProtKB-KW"/>
</dbReference>
<dbReference type="Gene3D" id="1.10.150.900">
    <property type="match status" value="1"/>
</dbReference>
<dbReference type="InterPro" id="IPR002933">
    <property type="entry name" value="Peptidase_M20"/>
</dbReference>
<dbReference type="Pfam" id="PF07687">
    <property type="entry name" value="M20_dimer"/>
    <property type="match status" value="1"/>
</dbReference>
<proteinExistence type="inferred from homology"/>
<evidence type="ECO:0000256" key="5">
    <source>
        <dbReference type="ARBA" id="ARBA00022833"/>
    </source>
</evidence>
<comment type="cofactor">
    <cofactor evidence="1">
        <name>Zn(2+)</name>
        <dbReference type="ChEBI" id="CHEBI:29105"/>
    </cofactor>
</comment>
<evidence type="ECO:0000256" key="2">
    <source>
        <dbReference type="ARBA" id="ARBA00006247"/>
    </source>
</evidence>
<dbReference type="Gene3D" id="3.40.630.10">
    <property type="entry name" value="Zn peptidases"/>
    <property type="match status" value="1"/>
</dbReference>
<evidence type="ECO:0000256" key="4">
    <source>
        <dbReference type="ARBA" id="ARBA00022801"/>
    </source>
</evidence>
<dbReference type="InterPro" id="IPR050072">
    <property type="entry name" value="Peptidase_M20A"/>
</dbReference>